<dbReference type="CDD" id="cd00102">
    <property type="entry name" value="IPT"/>
    <property type="match status" value="1"/>
</dbReference>
<keyword evidence="2" id="KW-0472">Membrane</keyword>
<dbReference type="Proteomes" id="UP000748531">
    <property type="component" value="Unassembled WGS sequence"/>
</dbReference>
<evidence type="ECO:0000313" key="7">
    <source>
        <dbReference type="EMBL" id="KAF5406198.1"/>
    </source>
</evidence>
<keyword evidence="2" id="KW-1003">Cell membrane</keyword>
<keyword evidence="4" id="KW-0325">Glycoprotein</keyword>
<comment type="subcellular location">
    <subcellularLocation>
        <location evidence="1">Cell membrane</location>
    </subcellularLocation>
</comment>
<dbReference type="InterPro" id="IPR008972">
    <property type="entry name" value="Cupredoxin"/>
</dbReference>
<dbReference type="InterPro" id="IPR014756">
    <property type="entry name" value="Ig_E-set"/>
</dbReference>
<dbReference type="Gene3D" id="2.60.40.10">
    <property type="entry name" value="Immunoglobulins"/>
    <property type="match status" value="6"/>
</dbReference>
<dbReference type="PANTHER" id="PTHR46769:SF2">
    <property type="entry name" value="FIBROCYSTIN-L ISOFORM 2 PRECURSOR-RELATED"/>
    <property type="match status" value="1"/>
</dbReference>
<dbReference type="GO" id="GO:0005886">
    <property type="term" value="C:plasma membrane"/>
    <property type="evidence" value="ECO:0007669"/>
    <property type="project" value="UniProtKB-SubCell"/>
</dbReference>
<evidence type="ECO:0000256" key="1">
    <source>
        <dbReference type="ARBA" id="ARBA00004236"/>
    </source>
</evidence>
<dbReference type="InterPro" id="IPR012334">
    <property type="entry name" value="Pectin_lyas_fold"/>
</dbReference>
<dbReference type="PROSITE" id="PS51484">
    <property type="entry name" value="G8"/>
    <property type="match status" value="1"/>
</dbReference>
<dbReference type="Gene3D" id="2.160.20.10">
    <property type="entry name" value="Single-stranded right-handed beta-helix, Pectin lyase-like"/>
    <property type="match status" value="1"/>
</dbReference>
<dbReference type="SUPFAM" id="SSF81296">
    <property type="entry name" value="E set domains"/>
    <property type="match status" value="5"/>
</dbReference>
<evidence type="ECO:0000256" key="4">
    <source>
        <dbReference type="ARBA" id="ARBA00023180"/>
    </source>
</evidence>
<gene>
    <name evidence="7" type="ORF">PHET_00292</name>
</gene>
<keyword evidence="3" id="KW-0732">Signal</keyword>
<dbReference type="InterPro" id="IPR002909">
    <property type="entry name" value="IPT_dom"/>
</dbReference>
<comment type="caution">
    <text evidence="7">The sequence shown here is derived from an EMBL/GenBank/DDBJ whole genome shotgun (WGS) entry which is preliminary data.</text>
</comment>
<evidence type="ECO:0000256" key="5">
    <source>
        <dbReference type="SAM" id="MobiDB-lite"/>
    </source>
</evidence>
<keyword evidence="8" id="KW-1185">Reference proteome</keyword>
<proteinExistence type="predicted"/>
<feature type="domain" description="G8" evidence="6">
    <location>
        <begin position="1390"/>
        <end position="1512"/>
    </location>
</feature>
<organism evidence="7 8">
    <name type="scientific">Paragonimus heterotremus</name>
    <dbReference type="NCBI Taxonomy" id="100268"/>
    <lineage>
        <taxon>Eukaryota</taxon>
        <taxon>Metazoa</taxon>
        <taxon>Spiralia</taxon>
        <taxon>Lophotrochozoa</taxon>
        <taxon>Platyhelminthes</taxon>
        <taxon>Trematoda</taxon>
        <taxon>Digenea</taxon>
        <taxon>Plagiorchiida</taxon>
        <taxon>Troglotremata</taxon>
        <taxon>Troglotrematidae</taxon>
        <taxon>Paragonimus</taxon>
    </lineage>
</organism>
<dbReference type="SMART" id="SM01225">
    <property type="entry name" value="G8"/>
    <property type="match status" value="1"/>
</dbReference>
<dbReference type="Pfam" id="PF01833">
    <property type="entry name" value="TIG"/>
    <property type="match status" value="6"/>
</dbReference>
<accession>A0A8J4TFA0</accession>
<dbReference type="InterPro" id="IPR011050">
    <property type="entry name" value="Pectin_lyase_fold/virulence"/>
</dbReference>
<evidence type="ECO:0000256" key="2">
    <source>
        <dbReference type="ARBA" id="ARBA00022475"/>
    </source>
</evidence>
<evidence type="ECO:0000313" key="8">
    <source>
        <dbReference type="Proteomes" id="UP000748531"/>
    </source>
</evidence>
<dbReference type="InterPro" id="IPR019316">
    <property type="entry name" value="G8_domain"/>
</dbReference>
<evidence type="ECO:0000259" key="6">
    <source>
        <dbReference type="PROSITE" id="PS51484"/>
    </source>
</evidence>
<feature type="region of interest" description="Disordered" evidence="5">
    <location>
        <begin position="1527"/>
        <end position="1549"/>
    </location>
</feature>
<dbReference type="SMART" id="SM00429">
    <property type="entry name" value="IPT"/>
    <property type="match status" value="4"/>
</dbReference>
<dbReference type="CDD" id="cd00603">
    <property type="entry name" value="IPT_PCSR"/>
    <property type="match status" value="2"/>
</dbReference>
<dbReference type="SUPFAM" id="SSF51126">
    <property type="entry name" value="Pectin lyase-like"/>
    <property type="match status" value="1"/>
</dbReference>
<dbReference type="SUPFAM" id="SSF49503">
    <property type="entry name" value="Cupredoxins"/>
    <property type="match status" value="1"/>
</dbReference>
<reference evidence="7" key="1">
    <citation type="submission" date="2019-05" db="EMBL/GenBank/DDBJ databases">
        <title>Annotation for the trematode Paragonimus heterotremus.</title>
        <authorList>
            <person name="Choi Y.-J."/>
        </authorList>
    </citation>
    <scope>NUCLEOTIDE SEQUENCE</scope>
    <source>
        <strain evidence="7">LC</strain>
    </source>
</reference>
<dbReference type="InterPro" id="IPR052387">
    <property type="entry name" value="Fibrocystin"/>
</dbReference>
<dbReference type="InterPro" id="IPR055401">
    <property type="entry name" value="CEMIP_beta-hel_dom"/>
</dbReference>
<dbReference type="EMBL" id="LUCH01000070">
    <property type="protein sequence ID" value="KAF5406198.1"/>
    <property type="molecule type" value="Genomic_DNA"/>
</dbReference>
<dbReference type="Pfam" id="PF10162">
    <property type="entry name" value="G8"/>
    <property type="match status" value="1"/>
</dbReference>
<dbReference type="Pfam" id="PF24606">
    <property type="entry name" value="CEMIP_beta-hel"/>
    <property type="match status" value="1"/>
</dbReference>
<name>A0A8J4TFA0_9TREM</name>
<evidence type="ECO:0000256" key="3">
    <source>
        <dbReference type="ARBA" id="ARBA00022729"/>
    </source>
</evidence>
<dbReference type="OrthoDB" id="190675at2759"/>
<dbReference type="Gene3D" id="2.60.40.420">
    <property type="entry name" value="Cupredoxins - blue copper proteins"/>
    <property type="match status" value="1"/>
</dbReference>
<dbReference type="InterPro" id="IPR013783">
    <property type="entry name" value="Ig-like_fold"/>
</dbReference>
<protein>
    <recommendedName>
        <fullName evidence="6">G8 domain-containing protein</fullName>
    </recommendedName>
</protein>
<dbReference type="PANTHER" id="PTHR46769">
    <property type="entry name" value="POLYCYSTIC KIDNEY AND HEPATIC DISEASE 1 (AUTOSOMAL RECESSIVE)-LIKE 1"/>
    <property type="match status" value="1"/>
</dbReference>
<sequence length="2032" mass="225197">MKIKRAYEACSINLCPKQLINPKGDNVAFLEDFETLAWNIPSVYQSEAFCGRRSSHNTEWFEFPATISINQHPYSSVCELPYTTLFLYTFLKFCELSSTLASRWSYNCLNLLEIFVERFGFSYLQYNIVAFKLKPELEYWEEADWYLDVIYVGSSLISVDVEAMPLDPRAGTTIERILGIHPLIGHVKVRTRPGCSRFAHEIEFLSLGGNQPLLKIRVYVKEVPAQCNSVCSHTFESGLVPRVLNTSVTEDVNQTVLEIYGDGFDAQNPQVNELVGRLNGVDVEYIAAIDSTKQRLTYFVKRLRSLPAGTLHFLLRVQSKGYAKDKVSFNLGSAHAQVSLIKPERGDLSGGFVLSVYGERFDPYSATVTVGDRICPVIRASMTLIQCTVSESATANSVTVTIHQNGIRLVSTTQFNYMDFKKPQLLSLQPSTGLLLQGGDEMEIRGNHLSNVTAVTVGDVLITHFLSHTPDNIVLITPSQSIPGRKSVFVTHMFKDFIRSNLFVEYSFQVHNISGYYGSWNGGHILRIRGSNLVNTTSVTMLVSDRNCLGPREAACTILQSNDHYVECETDPFTTDHTINDADVHPQYGPGYKWKPEFLEIMQGDTVTWRWSSPGRRKSIGVSAVNNFHNLSPNRSSFSFELTRIGSFSRIFTEPGYFYYASSDAVVMLGAIHVRSFTDCFAEVTVMRGDIEADYRHTHGTLMYEAGRSPALSCNGYYNCDPLPSIETWGRRPQYVYRDCATPRVHSISPMKAASLTSITFRTDGLGRCFNQLLIKFGGAICETEPSLDQNPSSVLCQLTHSNASQAKLTALQEIMPKVTHTGMGNAFWTSRTDPNKTVFSFLPQLDNKCEVHVGSPLGGGLLTLCGSGFNAKNLKSNKVLIGNTTHCNIISVTAGQLSCLVPKLNVSSILFDQRNAVPFKVMTKSLNEQWVPVRCVSETRCTYIFDSNETPNITAIQPRLIRKDDQLLISGRNLFNDPEEIRSSVVQIGRVQCDIVNHTVDPQTITCQPREVLPFGHHTISYMHSQKGMAFISEKLQVRSALNLESVEFSHREDGNRIVMILKGSGLDAQQLEIRIGGIKCKPTNVHAASNYRQCVIRTSNSKLRTMGPHENVTVIADNLHSSILMNWSRNTLDALVYSTAGSGQTSFVDITTQPSKSAFEQKDTGHISFNFEEEFFNLQVNYLRKTLSMETEQSEHGDEGTQNYTDKLTVRYIHPTTGSLSGGQLLSIFGFHTWDRETQAFICDSKCTRTSQLGKILICEVPARVSDNGAVCDVSVQLGSKTALLRKAYKYSVDESPMVYSIQPLIGGTSGGTRIVIYGRQLESPEGHRVSLGGVDCPVESANRSSIICETKPHWPPGRYQITIYIVNGGRVYTSIYFTYVAAWSCNHTWGSGAMPRDGDAVEIPQNHTILLDQNTTKLTMLVINGGTLVFDPTADVELSAKYIIIHNQGKLKIGSEEMPFMKKATVTLLGHARDPQLPVYGAKVLALRSGEIDIHGKKQARIDAFHLCTLLCLGETVPLYENRGSDNDTLDQQGGQIHIGGTEDPNESVKVRFNGVEFHKMGQAQSIGRYPIYFHLLSNISGSHIKNCALHKLFNRAITVHRTHELLIENNVIFDTLGSGIFLMDGIEESNIIKHNLLVQIGAITTITVADAFPASIHISNPFNTLINNVVAGGAYHGIRYKISERPTGLSTMSTTCPSRMFLEQFQNNEVHSMERSALVIEGGYFPTADGQCQSTSWDKAVFDGLVVWHSGDGAVCDNCGGIQFRNFTLVGNRNSGIEGKLLKNTMYYDLEKGPSYQDSVIITSFEQTITNRSMHYHTGVRLPCSAGLQIENLDFVNFNDHQTAAIEGRSGSDTGCHFCGGYEHVVRKLHWQNSSNRVTFRCPFDFTLRDEDGSLTTDLSGLVSIPGSLVVPSANHLPLDSCGNENADELAGLGSLLSPSSAISAVLCSPNVTALRLKIDDSTHILKDLGSMTITLVGGGKSEVPKVSDAGWMTTMISNHRYVIDWPDLGNFYNLSYVGTLSNFRVNL</sequence>